<evidence type="ECO:0000313" key="6">
    <source>
        <dbReference type="EMBL" id="GIH38580.1"/>
    </source>
</evidence>
<protein>
    <submittedName>
        <fullName evidence="6">TetR family transcriptional regulator</fullName>
    </submittedName>
</protein>
<sequence length="186" mass="19631">MSSPRPQRADAVRNRAKIMAAAHEQITANGPEVSMEQIATAAGFAVGTLYKHFPTKTDLVAAVVAASITAVADDAEAALSRTCDDGSPALEEITGFLTRLIDTAAHDHAVKAAARALAADPAALHDEARATAALDRLIHAAHQHGDLRPDFSVDDLYLLFSTAPTDQPAHVRARWLALLITGLTAR</sequence>
<evidence type="ECO:0000256" key="2">
    <source>
        <dbReference type="ARBA" id="ARBA00023125"/>
    </source>
</evidence>
<dbReference type="Pfam" id="PF21597">
    <property type="entry name" value="TetR_C_43"/>
    <property type="match status" value="1"/>
</dbReference>
<evidence type="ECO:0000256" key="4">
    <source>
        <dbReference type="PROSITE-ProRule" id="PRU00335"/>
    </source>
</evidence>
<dbReference type="SUPFAM" id="SSF46689">
    <property type="entry name" value="Homeodomain-like"/>
    <property type="match status" value="1"/>
</dbReference>
<keyword evidence="7" id="KW-1185">Reference proteome</keyword>
<dbReference type="PANTHER" id="PTHR30055:SF234">
    <property type="entry name" value="HTH-TYPE TRANSCRIPTIONAL REGULATOR BETI"/>
    <property type="match status" value="1"/>
</dbReference>
<organism evidence="6 7">
    <name type="scientific">Microbispora corallina</name>
    <dbReference type="NCBI Taxonomy" id="83302"/>
    <lineage>
        <taxon>Bacteria</taxon>
        <taxon>Bacillati</taxon>
        <taxon>Actinomycetota</taxon>
        <taxon>Actinomycetes</taxon>
        <taxon>Streptosporangiales</taxon>
        <taxon>Streptosporangiaceae</taxon>
        <taxon>Microbispora</taxon>
    </lineage>
</organism>
<dbReference type="PROSITE" id="PS50977">
    <property type="entry name" value="HTH_TETR_2"/>
    <property type="match status" value="1"/>
</dbReference>
<evidence type="ECO:0000313" key="7">
    <source>
        <dbReference type="Proteomes" id="UP000603904"/>
    </source>
</evidence>
<feature type="DNA-binding region" description="H-T-H motif" evidence="4">
    <location>
        <begin position="34"/>
        <end position="53"/>
    </location>
</feature>
<keyword evidence="2 4" id="KW-0238">DNA-binding</keyword>
<dbReference type="InterPro" id="IPR009057">
    <property type="entry name" value="Homeodomain-like_sf"/>
</dbReference>
<evidence type="ECO:0000256" key="3">
    <source>
        <dbReference type="ARBA" id="ARBA00023163"/>
    </source>
</evidence>
<dbReference type="PRINTS" id="PR00455">
    <property type="entry name" value="HTHTETR"/>
</dbReference>
<dbReference type="SUPFAM" id="SSF48498">
    <property type="entry name" value="Tetracyclin repressor-like, C-terminal domain"/>
    <property type="match status" value="1"/>
</dbReference>
<dbReference type="InterPro" id="IPR001647">
    <property type="entry name" value="HTH_TetR"/>
</dbReference>
<dbReference type="InterPro" id="IPR049445">
    <property type="entry name" value="TetR_SbtR-like_C"/>
</dbReference>
<reference evidence="6 7" key="1">
    <citation type="submission" date="2021-01" db="EMBL/GenBank/DDBJ databases">
        <title>Whole genome shotgun sequence of Microbispora corallina NBRC 16416.</title>
        <authorList>
            <person name="Komaki H."/>
            <person name="Tamura T."/>
        </authorList>
    </citation>
    <scope>NUCLEOTIDE SEQUENCE [LARGE SCALE GENOMIC DNA]</scope>
    <source>
        <strain evidence="6 7">NBRC 16416</strain>
    </source>
</reference>
<feature type="domain" description="HTH tetR-type" evidence="5">
    <location>
        <begin position="12"/>
        <end position="71"/>
    </location>
</feature>
<dbReference type="RefSeq" id="WP_204056209.1">
    <property type="nucleotide sequence ID" value="NZ_BAAAGP010000046.1"/>
</dbReference>
<keyword evidence="3" id="KW-0804">Transcription</keyword>
<dbReference type="Pfam" id="PF00440">
    <property type="entry name" value="TetR_N"/>
    <property type="match status" value="1"/>
</dbReference>
<keyword evidence="1" id="KW-0805">Transcription regulation</keyword>
<dbReference type="Proteomes" id="UP000603904">
    <property type="component" value="Unassembled WGS sequence"/>
</dbReference>
<dbReference type="InterPro" id="IPR036271">
    <property type="entry name" value="Tet_transcr_reg_TetR-rel_C_sf"/>
</dbReference>
<comment type="caution">
    <text evidence="6">The sequence shown here is derived from an EMBL/GenBank/DDBJ whole genome shotgun (WGS) entry which is preliminary data.</text>
</comment>
<dbReference type="InterPro" id="IPR050109">
    <property type="entry name" value="HTH-type_TetR-like_transc_reg"/>
</dbReference>
<evidence type="ECO:0000256" key="1">
    <source>
        <dbReference type="ARBA" id="ARBA00023015"/>
    </source>
</evidence>
<gene>
    <name evidence="6" type="ORF">Mco01_15800</name>
</gene>
<name>A0ABQ4FUT8_9ACTN</name>
<dbReference type="EMBL" id="BOOC01000004">
    <property type="protein sequence ID" value="GIH38580.1"/>
    <property type="molecule type" value="Genomic_DNA"/>
</dbReference>
<dbReference type="Gene3D" id="1.10.357.10">
    <property type="entry name" value="Tetracycline Repressor, domain 2"/>
    <property type="match status" value="1"/>
</dbReference>
<evidence type="ECO:0000259" key="5">
    <source>
        <dbReference type="PROSITE" id="PS50977"/>
    </source>
</evidence>
<proteinExistence type="predicted"/>
<accession>A0ABQ4FUT8</accession>
<dbReference type="PANTHER" id="PTHR30055">
    <property type="entry name" value="HTH-TYPE TRANSCRIPTIONAL REGULATOR RUTR"/>
    <property type="match status" value="1"/>
</dbReference>